<dbReference type="GO" id="GO:0016787">
    <property type="term" value="F:hydrolase activity"/>
    <property type="evidence" value="ECO:0007669"/>
    <property type="project" value="InterPro"/>
</dbReference>
<dbReference type="SUPFAM" id="SSF56300">
    <property type="entry name" value="Metallo-dependent phosphatases"/>
    <property type="match status" value="1"/>
</dbReference>
<protein>
    <submittedName>
        <fullName evidence="3">Putative pyrroloquinoline-quinone binding quinoprotein</fullName>
    </submittedName>
</protein>
<sequence length="632" mass="70579">MKLNQSYFFSRSLLTLFLTVCLIPLGMQAQQETFRFAQLTDIHLNPNNPNPTEDLLRSIAQINATDSIDFVLVTGDLTEEGDRTTMEKVKSCLDLLKTRYYVILGNHETKWSDSGCTAFGEIFGGERFEFEHKGILFLGFNSGPLMRMAYGHVVPQDIRWMTEEMDKAGRDKPVILVTHYPLMEGDVDNWYEVTDAVRPYNIRLFIGGHYHANRNLRYDGIPGILMRSNLRDKEGKPGYGIYEVSKDSIKVYTQRIGEPAKEWAAFSLVEPYYNRNGKADKYPDFSVNKNYPQVKEQWTVQTGVGIYCSPCVEKDKVFVGDDMGILTAYALKNGRKLWSFASGKRIVGTPAASEGIVVFGSADRRIYGLNTKDGSLLWTTEAAEPVLGAVTIDKGTAYIGASDGTFRAINIRTGRLVWAYTGVKGYIETKPLVTEDKVIFGAWDNTLYALNKADGKECWRWTGGLTRMHFSPAAVWPVAAQGKVFITDPQRAMTAIDIQTGNTVWRTFQSMVRETIGLSEDGERVYSKTMNDSIVCYATRGDVPKEIWASDVGFGYEHAPSMQVEKEGVVFGSTKEGLVFALEARSGKILWKHKIGNSLISTVVPLNGREVLFTATSGEVGLLRAKPAPAQR</sequence>
<reference evidence="3 4" key="1">
    <citation type="submission" date="2019-03" db="EMBL/GenBank/DDBJ databases">
        <title>Genomic Encyclopedia of Type Strains, Phase IV (KMG-IV): sequencing the most valuable type-strain genomes for metagenomic binning, comparative biology and taxonomic classification.</title>
        <authorList>
            <person name="Goeker M."/>
        </authorList>
    </citation>
    <scope>NUCLEOTIDE SEQUENCE [LARGE SCALE GENOMIC DNA]</scope>
    <source>
        <strain evidence="3 4">DSM 23917</strain>
    </source>
</reference>
<evidence type="ECO:0000259" key="2">
    <source>
        <dbReference type="Pfam" id="PF13360"/>
    </source>
</evidence>
<evidence type="ECO:0000313" key="4">
    <source>
        <dbReference type="Proteomes" id="UP000295600"/>
    </source>
</evidence>
<feature type="domain" description="Pyrrolo-quinoline quinone repeat" evidence="2">
    <location>
        <begin position="313"/>
        <end position="420"/>
    </location>
</feature>
<organism evidence="3 4">
    <name type="scientific">Prevotella heparinolytica</name>
    <dbReference type="NCBI Taxonomy" id="28113"/>
    <lineage>
        <taxon>Bacteria</taxon>
        <taxon>Pseudomonadati</taxon>
        <taxon>Bacteroidota</taxon>
        <taxon>Bacteroidia</taxon>
        <taxon>Bacteroidales</taxon>
        <taxon>Bacteroidaceae</taxon>
        <taxon>Bacteroides</taxon>
    </lineage>
</organism>
<name>A0A4R2LI11_9BACE</name>
<evidence type="ECO:0000313" key="3">
    <source>
        <dbReference type="EMBL" id="TCO90747.1"/>
    </source>
</evidence>
<dbReference type="AlphaFoldDB" id="A0A4R2LI11"/>
<feature type="domain" description="Pyrrolo-quinoline quinone repeat" evidence="2">
    <location>
        <begin position="424"/>
        <end position="536"/>
    </location>
</feature>
<dbReference type="InterPro" id="IPR029052">
    <property type="entry name" value="Metallo-depent_PP-like"/>
</dbReference>
<dbReference type="RefSeq" id="WP_131926724.1">
    <property type="nucleotide sequence ID" value="NZ_SLXB01000015.1"/>
</dbReference>
<dbReference type="InterPro" id="IPR002372">
    <property type="entry name" value="PQQ_rpt_dom"/>
</dbReference>
<accession>A0A4R2LI11</accession>
<dbReference type="SUPFAM" id="SSF50998">
    <property type="entry name" value="Quinoprotein alcohol dehydrogenase-like"/>
    <property type="match status" value="1"/>
</dbReference>
<dbReference type="EMBL" id="SLXB01000015">
    <property type="protein sequence ID" value="TCO90747.1"/>
    <property type="molecule type" value="Genomic_DNA"/>
</dbReference>
<dbReference type="PANTHER" id="PTHR34512:SF30">
    <property type="entry name" value="OUTER MEMBRANE PROTEIN ASSEMBLY FACTOR BAMB"/>
    <property type="match status" value="1"/>
</dbReference>
<dbReference type="Gene3D" id="3.60.21.10">
    <property type="match status" value="1"/>
</dbReference>
<dbReference type="SMART" id="SM00564">
    <property type="entry name" value="PQQ"/>
    <property type="match status" value="6"/>
</dbReference>
<dbReference type="Gene3D" id="2.40.10.480">
    <property type="match status" value="1"/>
</dbReference>
<comment type="caution">
    <text evidence="3">The sequence shown here is derived from an EMBL/GenBank/DDBJ whole genome shotgun (WGS) entry which is preliminary data.</text>
</comment>
<dbReference type="Pfam" id="PF00149">
    <property type="entry name" value="Metallophos"/>
    <property type="match status" value="1"/>
</dbReference>
<dbReference type="InterPro" id="IPR004843">
    <property type="entry name" value="Calcineurin-like_PHP"/>
</dbReference>
<feature type="domain" description="Calcineurin-like phosphoesterase" evidence="1">
    <location>
        <begin position="34"/>
        <end position="212"/>
    </location>
</feature>
<dbReference type="Pfam" id="PF13360">
    <property type="entry name" value="PQQ_2"/>
    <property type="match status" value="3"/>
</dbReference>
<dbReference type="Gene3D" id="2.130.10.10">
    <property type="entry name" value="YVTN repeat-like/Quinoprotein amine dehydrogenase"/>
    <property type="match status" value="1"/>
</dbReference>
<gene>
    <name evidence="3" type="ORF">EV202_11527</name>
</gene>
<dbReference type="Proteomes" id="UP000295600">
    <property type="component" value="Unassembled WGS sequence"/>
</dbReference>
<evidence type="ECO:0000259" key="1">
    <source>
        <dbReference type="Pfam" id="PF00149"/>
    </source>
</evidence>
<dbReference type="InterPro" id="IPR015943">
    <property type="entry name" value="WD40/YVTN_repeat-like_dom_sf"/>
</dbReference>
<proteinExistence type="predicted"/>
<feature type="domain" description="Pyrrolo-quinoline quinone repeat" evidence="2">
    <location>
        <begin position="545"/>
        <end position="617"/>
    </location>
</feature>
<dbReference type="PANTHER" id="PTHR34512">
    <property type="entry name" value="CELL SURFACE PROTEIN"/>
    <property type="match status" value="1"/>
</dbReference>
<dbReference type="InterPro" id="IPR018391">
    <property type="entry name" value="PQQ_b-propeller_rpt"/>
</dbReference>
<dbReference type="InterPro" id="IPR011047">
    <property type="entry name" value="Quinoprotein_ADH-like_sf"/>
</dbReference>